<evidence type="ECO:0000313" key="10">
    <source>
        <dbReference type="EMBL" id="PEH87550.1"/>
    </source>
</evidence>
<dbReference type="GeneID" id="80803521"/>
<dbReference type="GO" id="GO:0051539">
    <property type="term" value="F:4 iron, 4 sulfur cluster binding"/>
    <property type="evidence" value="ECO:0007669"/>
    <property type="project" value="UniProtKB-KW"/>
</dbReference>
<protein>
    <recommendedName>
        <fullName evidence="9">Uracil-DNA glycosylase-like domain-containing protein</fullName>
    </recommendedName>
</protein>
<dbReference type="Pfam" id="PF03167">
    <property type="entry name" value="UDG"/>
    <property type="match status" value="1"/>
</dbReference>
<gene>
    <name evidence="10" type="ORF">CRM82_02060</name>
</gene>
<dbReference type="GO" id="GO:0097506">
    <property type="term" value="F:deaminated base DNA N-glycosylase activity"/>
    <property type="evidence" value="ECO:0007669"/>
    <property type="project" value="UniProtKB-ARBA"/>
</dbReference>
<evidence type="ECO:0000256" key="7">
    <source>
        <dbReference type="ARBA" id="ARBA00023204"/>
    </source>
</evidence>
<sequence length="291" mass="29261">MALNLDARQRAMLQDMGITFWGPSAPPAAVPAVAAAAPAEASALPAAVATPAAPTAVAAPQPPTAASATATAPATATAAAPDPQPEHAAPAQPAADAASSATQAASTDAAPAHATPVYRAPAAASAPWFMAPLVHAYAESAAPDAPDAGWLVLVECADPADPWAGDAGALLNNMLRALRLQQHPQVRIAPLTRQAPGSAAGHPGLEPLAPALQTALATHRPARVLVLGLHAARAVLQRSEALGPLRAELHQLHGIPGVVSYDPAYLLRAPHAKPGAWADLCRAHALQPPAH</sequence>
<keyword evidence="1" id="KW-0004">4Fe-4S</keyword>
<dbReference type="SUPFAM" id="SSF52141">
    <property type="entry name" value="Uracil-DNA glycosylase-like"/>
    <property type="match status" value="1"/>
</dbReference>
<reference evidence="11" key="1">
    <citation type="submission" date="2017-09" db="EMBL/GenBank/DDBJ databases">
        <title>FDA dAtabase for Regulatory Grade micrObial Sequences (FDA-ARGOS): Supporting development and validation of Infectious Disease Dx tests.</title>
        <authorList>
            <person name="Minogue T."/>
            <person name="Wolcott M."/>
            <person name="Wasieloski L."/>
            <person name="Aguilar W."/>
            <person name="Moore D."/>
            <person name="Tallon L."/>
            <person name="Sadzewicz L."/>
            <person name="Ott S."/>
            <person name="Zhao X."/>
            <person name="Nagaraj S."/>
            <person name="Vavikolanu K."/>
            <person name="Aluvathingal J."/>
            <person name="Nadendla S."/>
            <person name="Sichtig H."/>
        </authorList>
    </citation>
    <scope>NUCLEOTIDE SEQUENCE [LARGE SCALE GENOMIC DNA]</scope>
    <source>
        <strain evidence="11">FDAARGOS_394</strain>
    </source>
</reference>
<keyword evidence="7" id="KW-0234">DNA repair</keyword>
<evidence type="ECO:0000313" key="11">
    <source>
        <dbReference type="Proteomes" id="UP000220246"/>
    </source>
</evidence>
<keyword evidence="11" id="KW-1185">Reference proteome</keyword>
<evidence type="ECO:0000256" key="6">
    <source>
        <dbReference type="ARBA" id="ARBA00023014"/>
    </source>
</evidence>
<keyword evidence="3" id="KW-0227">DNA damage</keyword>
<evidence type="ECO:0000256" key="3">
    <source>
        <dbReference type="ARBA" id="ARBA00022763"/>
    </source>
</evidence>
<keyword evidence="4" id="KW-0378">Hydrolase</keyword>
<dbReference type="PANTHER" id="PTHR33693:SF1">
    <property type="entry name" value="TYPE-4 URACIL-DNA GLYCOSYLASE"/>
    <property type="match status" value="1"/>
</dbReference>
<evidence type="ECO:0000256" key="5">
    <source>
        <dbReference type="ARBA" id="ARBA00023004"/>
    </source>
</evidence>
<dbReference type="Proteomes" id="UP000220246">
    <property type="component" value="Unassembled WGS sequence"/>
</dbReference>
<evidence type="ECO:0000256" key="2">
    <source>
        <dbReference type="ARBA" id="ARBA00022723"/>
    </source>
</evidence>
<comment type="caution">
    <text evidence="10">The sequence shown here is derived from an EMBL/GenBank/DDBJ whole genome shotgun (WGS) entry which is preliminary data.</text>
</comment>
<feature type="domain" description="Uracil-DNA glycosylase-like" evidence="9">
    <location>
        <begin position="162"/>
        <end position="280"/>
    </location>
</feature>
<dbReference type="RefSeq" id="WP_066537968.1">
    <property type="nucleotide sequence ID" value="NZ_PDEA01000001.1"/>
</dbReference>
<dbReference type="OrthoDB" id="5290748at2"/>
<dbReference type="InterPro" id="IPR051536">
    <property type="entry name" value="UDG_Type-4/5"/>
</dbReference>
<proteinExistence type="predicted"/>
<keyword evidence="5" id="KW-0408">Iron</keyword>
<dbReference type="InterPro" id="IPR036895">
    <property type="entry name" value="Uracil-DNA_glycosylase-like_sf"/>
</dbReference>
<dbReference type="PANTHER" id="PTHR33693">
    <property type="entry name" value="TYPE-5 URACIL-DNA GLYCOSYLASE"/>
    <property type="match status" value="1"/>
</dbReference>
<dbReference type="GO" id="GO:0006281">
    <property type="term" value="P:DNA repair"/>
    <property type="evidence" value="ECO:0007669"/>
    <property type="project" value="UniProtKB-KW"/>
</dbReference>
<evidence type="ECO:0000256" key="4">
    <source>
        <dbReference type="ARBA" id="ARBA00022801"/>
    </source>
</evidence>
<keyword evidence="2" id="KW-0479">Metal-binding</keyword>
<name>A0A2A7UQK6_COMTR</name>
<evidence type="ECO:0000259" key="9">
    <source>
        <dbReference type="Pfam" id="PF03167"/>
    </source>
</evidence>
<dbReference type="AlphaFoldDB" id="A0A2A7UQK6"/>
<dbReference type="InterPro" id="IPR005122">
    <property type="entry name" value="Uracil-DNA_glycosylase-like"/>
</dbReference>
<evidence type="ECO:0000256" key="8">
    <source>
        <dbReference type="SAM" id="MobiDB-lite"/>
    </source>
</evidence>
<dbReference type="STRING" id="1219032.GCA_001515545_02305"/>
<dbReference type="Gene3D" id="3.40.470.10">
    <property type="entry name" value="Uracil-DNA glycosylase-like domain"/>
    <property type="match status" value="1"/>
</dbReference>
<keyword evidence="6" id="KW-0411">Iron-sulfur</keyword>
<dbReference type="EMBL" id="PDEA01000001">
    <property type="protein sequence ID" value="PEH87550.1"/>
    <property type="molecule type" value="Genomic_DNA"/>
</dbReference>
<accession>A0A2A7UQK6</accession>
<evidence type="ECO:0000256" key="1">
    <source>
        <dbReference type="ARBA" id="ARBA00022485"/>
    </source>
</evidence>
<organism evidence="10 11">
    <name type="scientific">Comamonas terrigena</name>
    <dbReference type="NCBI Taxonomy" id="32013"/>
    <lineage>
        <taxon>Bacteria</taxon>
        <taxon>Pseudomonadati</taxon>
        <taxon>Pseudomonadota</taxon>
        <taxon>Betaproteobacteria</taxon>
        <taxon>Burkholderiales</taxon>
        <taxon>Comamonadaceae</taxon>
        <taxon>Comamonas</taxon>
    </lineage>
</organism>
<dbReference type="GO" id="GO:0046872">
    <property type="term" value="F:metal ion binding"/>
    <property type="evidence" value="ECO:0007669"/>
    <property type="project" value="UniProtKB-KW"/>
</dbReference>
<feature type="region of interest" description="Disordered" evidence="8">
    <location>
        <begin position="57"/>
        <end position="108"/>
    </location>
</feature>